<evidence type="ECO:0000313" key="6">
    <source>
        <dbReference type="Proteomes" id="UP001276659"/>
    </source>
</evidence>
<evidence type="ECO:0000256" key="2">
    <source>
        <dbReference type="ARBA" id="ARBA00023002"/>
    </source>
</evidence>
<comment type="caution">
    <text evidence="5">The sequence shown here is derived from an EMBL/GenBank/DDBJ whole genome shotgun (WGS) entry which is preliminary data.</text>
</comment>
<keyword evidence="2" id="KW-0560">Oxidoreductase</keyword>
<dbReference type="Gene3D" id="3.50.50.60">
    <property type="entry name" value="FAD/NAD(P)-binding domain"/>
    <property type="match status" value="1"/>
</dbReference>
<name>A0AAD9ZCG1_9LECA</name>
<evidence type="ECO:0000256" key="4">
    <source>
        <dbReference type="SAM" id="MobiDB-lite"/>
    </source>
</evidence>
<feature type="compositionally biased region" description="Basic and acidic residues" evidence="4">
    <location>
        <begin position="309"/>
        <end position="318"/>
    </location>
</feature>
<dbReference type="SUPFAM" id="SSF51905">
    <property type="entry name" value="FAD/NAD(P)-binding domain"/>
    <property type="match status" value="1"/>
</dbReference>
<dbReference type="InterPro" id="IPR036188">
    <property type="entry name" value="FAD/NAD-bd_sf"/>
</dbReference>
<dbReference type="PANTHER" id="PTHR13789:SF147">
    <property type="entry name" value="PUTATIVE (AFU_ORTHOLOGUE AFUA_2G01950)-RELATED"/>
    <property type="match status" value="1"/>
</dbReference>
<dbReference type="SUPFAM" id="SSF54373">
    <property type="entry name" value="FAD-linked reductases, C-terminal domain"/>
    <property type="match status" value="1"/>
</dbReference>
<reference evidence="5" key="1">
    <citation type="submission" date="2022-11" db="EMBL/GenBank/DDBJ databases">
        <title>Chromosomal genome sequence assembly and mating type (MAT) locus characterization of the leprose asexual lichenized fungus Lepraria neglecta (Nyl.) Erichsen.</title>
        <authorList>
            <person name="Allen J.L."/>
            <person name="Pfeffer B."/>
        </authorList>
    </citation>
    <scope>NUCLEOTIDE SEQUENCE</scope>
    <source>
        <strain evidence="5">Allen 5258</strain>
    </source>
</reference>
<feature type="region of interest" description="Disordered" evidence="4">
    <location>
        <begin position="309"/>
        <end position="354"/>
    </location>
</feature>
<accession>A0AAD9ZCG1</accession>
<evidence type="ECO:0008006" key="7">
    <source>
        <dbReference type="Google" id="ProtNLM"/>
    </source>
</evidence>
<gene>
    <name evidence="5" type="ORF">OEA41_007288</name>
</gene>
<evidence type="ECO:0000313" key="5">
    <source>
        <dbReference type="EMBL" id="KAK3175966.1"/>
    </source>
</evidence>
<dbReference type="InterPro" id="IPR050493">
    <property type="entry name" value="FAD-dep_Monooxygenase_BioMet"/>
</dbReference>
<keyword evidence="3" id="KW-0503">Monooxygenase</keyword>
<organism evidence="5 6">
    <name type="scientific">Lepraria neglecta</name>
    <dbReference type="NCBI Taxonomy" id="209136"/>
    <lineage>
        <taxon>Eukaryota</taxon>
        <taxon>Fungi</taxon>
        <taxon>Dikarya</taxon>
        <taxon>Ascomycota</taxon>
        <taxon>Pezizomycotina</taxon>
        <taxon>Lecanoromycetes</taxon>
        <taxon>OSLEUM clade</taxon>
        <taxon>Lecanoromycetidae</taxon>
        <taxon>Lecanorales</taxon>
        <taxon>Lecanorineae</taxon>
        <taxon>Stereocaulaceae</taxon>
        <taxon>Lepraria</taxon>
    </lineage>
</organism>
<dbReference type="PANTHER" id="PTHR13789">
    <property type="entry name" value="MONOOXYGENASE"/>
    <property type="match status" value="1"/>
</dbReference>
<dbReference type="GO" id="GO:0004497">
    <property type="term" value="F:monooxygenase activity"/>
    <property type="evidence" value="ECO:0007669"/>
    <property type="project" value="UniProtKB-KW"/>
</dbReference>
<evidence type="ECO:0000256" key="3">
    <source>
        <dbReference type="ARBA" id="ARBA00023033"/>
    </source>
</evidence>
<feature type="compositionally biased region" description="Polar residues" evidence="4">
    <location>
        <begin position="319"/>
        <end position="328"/>
    </location>
</feature>
<protein>
    <recommendedName>
        <fullName evidence="7">FAD-binding domain-containing protein</fullName>
    </recommendedName>
</protein>
<sequence>MYVSSPFLVLGLSPEIFDVHIKNREYKGLSNGEVLSGRLQVVHRHHLHTGLAEGARRHGPNIVIDARVSKIDYSPGPEVTVTTEKGATYTFDLLIGSDGLKSVVRKALFPDVKPRAPTTNAAYRALIPYETVYNEVPEAKELFGNNIDVWMLEKGYVITYPISAGKDFNLVLSHHRSKPVEDIEDVDIDELRKFYNDIDPRVQKVIKLIPDSKGWPLMVTGPLESWSSPTKNVVLMGDAAHSIVNHMVQGAATSMEDGTFLGRVIGEVVEGVLSLQEAVAIYEKTRMPRALVKQQSSFTLGAVYMFEDGPRQRTRDDSSTGSVETTEGQDAVERLTQGGNRRVEGPDPNAQSWNLWDAPESMQSVFGYDAEGDAEGDADHAVLVYLQDHREKGWDRWTGMSRGLEEKWTGWYLPREEVGRIRNSRGSKF</sequence>
<dbReference type="AlphaFoldDB" id="A0AAD9ZCG1"/>
<evidence type="ECO:0000256" key="1">
    <source>
        <dbReference type="ARBA" id="ARBA00007992"/>
    </source>
</evidence>
<keyword evidence="6" id="KW-1185">Reference proteome</keyword>
<dbReference type="Proteomes" id="UP001276659">
    <property type="component" value="Unassembled WGS sequence"/>
</dbReference>
<proteinExistence type="inferred from homology"/>
<comment type="similarity">
    <text evidence="1">Belongs to the paxM FAD-dependent monooxygenase family.</text>
</comment>
<dbReference type="EMBL" id="JASNWA010000004">
    <property type="protein sequence ID" value="KAK3175966.1"/>
    <property type="molecule type" value="Genomic_DNA"/>
</dbReference>